<proteinExistence type="inferred from homology"/>
<dbReference type="InterPro" id="IPR036695">
    <property type="entry name" value="Arg-tRNA-synth_N_sf"/>
</dbReference>
<dbReference type="SUPFAM" id="SSF47323">
    <property type="entry name" value="Anticodon-binding domain of a subclass of class I aminoacyl-tRNA synthetases"/>
    <property type="match status" value="1"/>
</dbReference>
<dbReference type="GO" id="GO:0005524">
    <property type="term" value="F:ATP binding"/>
    <property type="evidence" value="ECO:0007669"/>
    <property type="project" value="UniProtKB-KW"/>
</dbReference>
<protein>
    <recommendedName>
        <fullName evidence="4">arginine--tRNA ligase</fullName>
        <ecNumber evidence="4">6.1.1.19</ecNumber>
    </recommendedName>
</protein>
<dbReference type="Gene3D" id="3.40.50.620">
    <property type="entry name" value="HUPs"/>
    <property type="match status" value="1"/>
</dbReference>
<dbReference type="GO" id="GO:0005737">
    <property type="term" value="C:cytoplasm"/>
    <property type="evidence" value="ECO:0007669"/>
    <property type="project" value="UniProtKB-SubCell"/>
</dbReference>
<comment type="catalytic activity">
    <reaction evidence="11">
        <text>tRNA(Arg) + L-arginine + ATP = L-arginyl-tRNA(Arg) + AMP + diphosphate</text>
        <dbReference type="Rhea" id="RHEA:20301"/>
        <dbReference type="Rhea" id="RHEA-COMP:9658"/>
        <dbReference type="Rhea" id="RHEA-COMP:9673"/>
        <dbReference type="ChEBI" id="CHEBI:30616"/>
        <dbReference type="ChEBI" id="CHEBI:32682"/>
        <dbReference type="ChEBI" id="CHEBI:33019"/>
        <dbReference type="ChEBI" id="CHEBI:78442"/>
        <dbReference type="ChEBI" id="CHEBI:78513"/>
        <dbReference type="ChEBI" id="CHEBI:456215"/>
        <dbReference type="EC" id="6.1.1.19"/>
    </reaction>
</comment>
<dbReference type="AlphaFoldDB" id="A0A3B1DYB2"/>
<reference evidence="14" key="1">
    <citation type="submission" date="2018-06" db="EMBL/GenBank/DDBJ databases">
        <authorList>
            <person name="Zhirakovskaya E."/>
        </authorList>
    </citation>
    <scope>NUCLEOTIDE SEQUENCE</scope>
</reference>
<evidence type="ECO:0000256" key="7">
    <source>
        <dbReference type="ARBA" id="ARBA00022741"/>
    </source>
</evidence>
<comment type="subcellular location">
    <subcellularLocation>
        <location evidence="1">Cytoplasm</location>
    </subcellularLocation>
</comment>
<dbReference type="SUPFAM" id="SSF52374">
    <property type="entry name" value="Nucleotidylyl transferase"/>
    <property type="match status" value="1"/>
</dbReference>
<dbReference type="SMART" id="SM00836">
    <property type="entry name" value="DALR_1"/>
    <property type="match status" value="1"/>
</dbReference>
<dbReference type="InterPro" id="IPR014729">
    <property type="entry name" value="Rossmann-like_a/b/a_fold"/>
</dbReference>
<evidence type="ECO:0000256" key="2">
    <source>
        <dbReference type="ARBA" id="ARBA00005594"/>
    </source>
</evidence>
<dbReference type="Gene3D" id="1.10.730.10">
    <property type="entry name" value="Isoleucyl-tRNA Synthetase, Domain 1"/>
    <property type="match status" value="1"/>
</dbReference>
<dbReference type="NCBIfam" id="TIGR00456">
    <property type="entry name" value="argS"/>
    <property type="match status" value="1"/>
</dbReference>
<comment type="subunit">
    <text evidence="3">Monomer.</text>
</comment>
<dbReference type="EMBL" id="UOGJ01000127">
    <property type="protein sequence ID" value="VAX37395.1"/>
    <property type="molecule type" value="Genomic_DNA"/>
</dbReference>
<evidence type="ECO:0000256" key="10">
    <source>
        <dbReference type="ARBA" id="ARBA00023146"/>
    </source>
</evidence>
<comment type="similarity">
    <text evidence="2">Belongs to the class-I aminoacyl-tRNA synthetase family.</text>
</comment>
<name>A0A3B1DYB2_9ZZZZ</name>
<dbReference type="PANTHER" id="PTHR11956:SF5">
    <property type="entry name" value="ARGININE--TRNA LIGASE, CYTOPLASMIC"/>
    <property type="match status" value="1"/>
</dbReference>
<evidence type="ECO:0000256" key="11">
    <source>
        <dbReference type="ARBA" id="ARBA00049339"/>
    </source>
</evidence>
<evidence type="ECO:0000256" key="9">
    <source>
        <dbReference type="ARBA" id="ARBA00022917"/>
    </source>
</evidence>
<evidence type="ECO:0000259" key="13">
    <source>
        <dbReference type="SMART" id="SM01016"/>
    </source>
</evidence>
<dbReference type="EC" id="6.1.1.19" evidence="4"/>
<sequence>MGRIEFKTQLKTTLKESLAEYYSTHKQFPPIELETPAQKIHGDYSCNIALRCAKILKKSPLAIAEELGHLFQKNIEASLIHTKIAKIEIKNPGFINFYLTSDAIFDILYQIFTQQNQYGTLKFGNNKKIQIEFVSANPTGPLSVAHARQAAVGDALVNILNFIGFEAKKEYYVNDGGNQIRILGLSIQSRALELLGENITLPEDGYQGVYIKDMAKIFLDQNTINTSDELKKKDLSAFMQFGKEYLLDVIRKELDDFGVHFDMWSYESKVATKEKILEVLKFLAEKSLTYEHEGALWFKSTDFGDDKDRVLRKSDGSYTYLTPDITYHKNKFERGFDHVFDILGPDHHGYIARITAAAMALGRQKEDLKVLIVQLATIYREGEKVSMSTRGGQYVTLREVIEEVGVDVARFFFLMRSMKAHLDFDLDLAKKQSSENPVYYIQYAHARIHSINKKASEANIVAKTSGISSLTETEELDLIKKLGSFPDVLLTCHDQLDPYPLVNYLQDVAAIFHKFYDNHRVVLDDQNLSAERLALINATRIVLANGLNLLGLSTPEKM</sequence>
<evidence type="ECO:0000256" key="1">
    <source>
        <dbReference type="ARBA" id="ARBA00004496"/>
    </source>
</evidence>
<organism evidence="14">
    <name type="scientific">hydrothermal vent metagenome</name>
    <dbReference type="NCBI Taxonomy" id="652676"/>
    <lineage>
        <taxon>unclassified sequences</taxon>
        <taxon>metagenomes</taxon>
        <taxon>ecological metagenomes</taxon>
    </lineage>
</organism>
<dbReference type="PANTHER" id="PTHR11956">
    <property type="entry name" value="ARGINYL-TRNA SYNTHETASE"/>
    <property type="match status" value="1"/>
</dbReference>
<evidence type="ECO:0000256" key="3">
    <source>
        <dbReference type="ARBA" id="ARBA00011245"/>
    </source>
</evidence>
<dbReference type="GO" id="GO:0006420">
    <property type="term" value="P:arginyl-tRNA aminoacylation"/>
    <property type="evidence" value="ECO:0007669"/>
    <property type="project" value="InterPro"/>
</dbReference>
<dbReference type="InterPro" id="IPR009080">
    <property type="entry name" value="tRNAsynth_Ia_anticodon-bd"/>
</dbReference>
<dbReference type="InterPro" id="IPR001278">
    <property type="entry name" value="Arg-tRNA-ligase"/>
</dbReference>
<evidence type="ECO:0000259" key="12">
    <source>
        <dbReference type="SMART" id="SM00836"/>
    </source>
</evidence>
<keyword evidence="6 14" id="KW-0436">Ligase</keyword>
<keyword evidence="10 14" id="KW-0030">Aminoacyl-tRNA synthetase</keyword>
<dbReference type="InterPro" id="IPR005148">
    <property type="entry name" value="Arg-tRNA-synth_N"/>
</dbReference>
<feature type="domain" description="Arginyl tRNA synthetase N-terminal" evidence="13">
    <location>
        <begin position="8"/>
        <end position="99"/>
    </location>
</feature>
<keyword evidence="5" id="KW-0963">Cytoplasm</keyword>
<dbReference type="SUPFAM" id="SSF55190">
    <property type="entry name" value="Arginyl-tRNA synthetase (ArgRS), N-terminal 'additional' domain"/>
    <property type="match status" value="1"/>
</dbReference>
<dbReference type="Gene3D" id="3.30.1360.70">
    <property type="entry name" value="Arginyl tRNA synthetase N-terminal domain"/>
    <property type="match status" value="1"/>
</dbReference>
<evidence type="ECO:0000256" key="4">
    <source>
        <dbReference type="ARBA" id="ARBA00012837"/>
    </source>
</evidence>
<dbReference type="CDD" id="cd00671">
    <property type="entry name" value="ArgRS_core"/>
    <property type="match status" value="1"/>
</dbReference>
<dbReference type="PRINTS" id="PR01038">
    <property type="entry name" value="TRNASYNTHARG"/>
</dbReference>
<dbReference type="FunFam" id="1.10.730.10:FF:000008">
    <property type="entry name" value="Arginine--tRNA ligase"/>
    <property type="match status" value="1"/>
</dbReference>
<feature type="domain" description="DALR anticodon binding" evidence="12">
    <location>
        <begin position="441"/>
        <end position="558"/>
    </location>
</feature>
<evidence type="ECO:0000256" key="6">
    <source>
        <dbReference type="ARBA" id="ARBA00022598"/>
    </source>
</evidence>
<dbReference type="FunFam" id="3.40.50.620:FF:000062">
    <property type="entry name" value="Arginine--tRNA ligase"/>
    <property type="match status" value="1"/>
</dbReference>
<dbReference type="Pfam" id="PF00750">
    <property type="entry name" value="tRNA-synt_1d"/>
    <property type="match status" value="1"/>
</dbReference>
<dbReference type="InterPro" id="IPR035684">
    <property type="entry name" value="ArgRS_core"/>
</dbReference>
<keyword evidence="7" id="KW-0547">Nucleotide-binding</keyword>
<keyword evidence="9" id="KW-0648">Protein biosynthesis</keyword>
<dbReference type="InterPro" id="IPR008909">
    <property type="entry name" value="DALR_anticod-bd"/>
</dbReference>
<accession>A0A3B1DYB2</accession>
<evidence type="ECO:0000313" key="14">
    <source>
        <dbReference type="EMBL" id="VAX37395.1"/>
    </source>
</evidence>
<dbReference type="Pfam" id="PF05746">
    <property type="entry name" value="DALR_1"/>
    <property type="match status" value="1"/>
</dbReference>
<evidence type="ECO:0000256" key="8">
    <source>
        <dbReference type="ARBA" id="ARBA00022840"/>
    </source>
</evidence>
<gene>
    <name evidence="14" type="ORF">MNBD_UNCLBAC01-918</name>
</gene>
<dbReference type="SMART" id="SM01016">
    <property type="entry name" value="Arg_tRNA_synt_N"/>
    <property type="match status" value="1"/>
</dbReference>
<dbReference type="HAMAP" id="MF_00123">
    <property type="entry name" value="Arg_tRNA_synth"/>
    <property type="match status" value="1"/>
</dbReference>
<dbReference type="Pfam" id="PF03485">
    <property type="entry name" value="Arg_tRNA_synt_N"/>
    <property type="match status" value="1"/>
</dbReference>
<evidence type="ECO:0000256" key="5">
    <source>
        <dbReference type="ARBA" id="ARBA00022490"/>
    </source>
</evidence>
<dbReference type="GO" id="GO:0004814">
    <property type="term" value="F:arginine-tRNA ligase activity"/>
    <property type="evidence" value="ECO:0007669"/>
    <property type="project" value="UniProtKB-EC"/>
</dbReference>
<keyword evidence="8" id="KW-0067">ATP-binding</keyword>